<evidence type="ECO:0000313" key="4">
    <source>
        <dbReference type="Proteomes" id="UP000263900"/>
    </source>
</evidence>
<dbReference type="NCBIfam" id="TIGR04183">
    <property type="entry name" value="Por_Secre_tail"/>
    <property type="match status" value="1"/>
</dbReference>
<dbReference type="PROSITE" id="PS51820">
    <property type="entry name" value="PA14"/>
    <property type="match status" value="2"/>
</dbReference>
<feature type="domain" description="PA14" evidence="2">
    <location>
        <begin position="186"/>
        <end position="333"/>
    </location>
</feature>
<dbReference type="Gene3D" id="2.60.40.10">
    <property type="entry name" value="Immunoglobulins"/>
    <property type="match status" value="1"/>
</dbReference>
<feature type="domain" description="PA14" evidence="2">
    <location>
        <begin position="39"/>
        <end position="190"/>
    </location>
</feature>
<sequence>MYPFYKLIKPVLFALTILLSTANMFAQSCTPQGDEHTSGTNNVWIGYVYQGKNFNNYKGYVNYGTITNPSIDEGFGGNQATYITNGCSIYTDTFSVRFKLTKTFADSNYSFTVGADDGFRLSLDGGATWLINRWNDQGYTTEQRSVALTAGTYNLVLEFYENFGANRVTFDVVGICTGSGNTATYGASNNWIGYLYQGNNFEQYRGFINKGNGANMNFDENFGTTNGAFATSNCSITTENFSARFRSRTTLTGSYQFTVGGDDGYRLSLDGGATWIINEWQAQSYKVTSRTISNLNGTYDMVLEYYENGGDNRLSFAATQLTLLPVTITDWSARVINTNQVALNWKTADAVNFDHFVVQKSTDAQNFRDIAQVTAKTGNQVQSYTYTDQNVQGGKTWYRLAMVDKDGSKRYSTIVVVSIQQADAIRIYPTIVESKQVFIESNKRMGRVMIELVDMNGRIAQSEQRTLSAGRQTLGLNAAAAQKAGAYMIRMTGDDGVVTKQSIIIR</sequence>
<dbReference type="InterPro" id="IPR013783">
    <property type="entry name" value="Ig-like_fold"/>
</dbReference>
<dbReference type="RefSeq" id="WP_119048638.1">
    <property type="nucleotide sequence ID" value="NZ_CP032157.1"/>
</dbReference>
<keyword evidence="1" id="KW-0732">Signal</keyword>
<accession>A0A3B7MHZ2</accession>
<evidence type="ECO:0000256" key="1">
    <source>
        <dbReference type="SAM" id="SignalP"/>
    </source>
</evidence>
<dbReference type="InterPro" id="IPR037524">
    <property type="entry name" value="PA14/GLEYA"/>
</dbReference>
<feature type="chain" id="PRO_5017569605" evidence="1">
    <location>
        <begin position="27"/>
        <end position="506"/>
    </location>
</feature>
<feature type="signal peptide" evidence="1">
    <location>
        <begin position="1"/>
        <end position="26"/>
    </location>
</feature>
<protein>
    <submittedName>
        <fullName evidence="3">T9SS C-terminal target domain-containing protein</fullName>
    </submittedName>
</protein>
<dbReference type="InterPro" id="IPR011658">
    <property type="entry name" value="PA14_dom"/>
</dbReference>
<dbReference type="OrthoDB" id="1652165at2"/>
<dbReference type="Proteomes" id="UP000263900">
    <property type="component" value="Chromosome"/>
</dbReference>
<dbReference type="InterPro" id="IPR026444">
    <property type="entry name" value="Secre_tail"/>
</dbReference>
<dbReference type="SUPFAM" id="SSF56988">
    <property type="entry name" value="Anthrax protective antigen"/>
    <property type="match status" value="2"/>
</dbReference>
<name>A0A3B7MHZ2_9BACT</name>
<evidence type="ECO:0000313" key="3">
    <source>
        <dbReference type="EMBL" id="AXY72800.1"/>
    </source>
</evidence>
<evidence type="ECO:0000259" key="2">
    <source>
        <dbReference type="PROSITE" id="PS51820"/>
    </source>
</evidence>
<proteinExistence type="predicted"/>
<gene>
    <name evidence="3" type="ORF">D3H65_01915</name>
</gene>
<dbReference type="EMBL" id="CP032157">
    <property type="protein sequence ID" value="AXY72800.1"/>
    <property type="molecule type" value="Genomic_DNA"/>
</dbReference>
<keyword evidence="4" id="KW-1185">Reference proteome</keyword>
<reference evidence="3 4" key="1">
    <citation type="submission" date="2018-09" db="EMBL/GenBank/DDBJ databases">
        <title>Genome sequencing of strain 6GH32-13.</title>
        <authorList>
            <person name="Weon H.-Y."/>
            <person name="Heo J."/>
            <person name="Kwon S.-W."/>
        </authorList>
    </citation>
    <scope>NUCLEOTIDE SEQUENCE [LARGE SCALE GENOMIC DNA]</scope>
    <source>
        <strain evidence="3 4">5GH32-13</strain>
    </source>
</reference>
<dbReference type="AlphaFoldDB" id="A0A3B7MHZ2"/>
<dbReference type="Pfam" id="PF07691">
    <property type="entry name" value="PA14"/>
    <property type="match status" value="1"/>
</dbReference>
<dbReference type="PROSITE" id="PS51257">
    <property type="entry name" value="PROKAR_LIPOPROTEIN"/>
    <property type="match status" value="1"/>
</dbReference>
<organism evidence="3 4">
    <name type="scientific">Paraflavitalea soli</name>
    <dbReference type="NCBI Taxonomy" id="2315862"/>
    <lineage>
        <taxon>Bacteria</taxon>
        <taxon>Pseudomonadati</taxon>
        <taxon>Bacteroidota</taxon>
        <taxon>Chitinophagia</taxon>
        <taxon>Chitinophagales</taxon>
        <taxon>Chitinophagaceae</taxon>
        <taxon>Paraflavitalea</taxon>
    </lineage>
</organism>
<dbReference type="KEGG" id="pseg:D3H65_01915"/>